<name>A0ABD0Q1D5_CIRMR</name>
<accession>A0ABD0Q1D5</accession>
<comment type="caution">
    <text evidence="1">The sequence shown here is derived from an EMBL/GenBank/DDBJ whole genome shotgun (WGS) entry which is preliminary data.</text>
</comment>
<feature type="non-terminal residue" evidence="1">
    <location>
        <position position="53"/>
    </location>
</feature>
<sequence length="53" mass="5658">LEEDWFMPATSADATAFSILQHVLGAGPHVKRGSNTTSKLSQAISKVTAQPFD</sequence>
<dbReference type="EMBL" id="JAMKFB020000012">
    <property type="protein sequence ID" value="KAL0179949.1"/>
    <property type="molecule type" value="Genomic_DNA"/>
</dbReference>
<keyword evidence="2" id="KW-1185">Reference proteome</keyword>
<evidence type="ECO:0000313" key="2">
    <source>
        <dbReference type="Proteomes" id="UP001529510"/>
    </source>
</evidence>
<reference evidence="1 2" key="1">
    <citation type="submission" date="2024-05" db="EMBL/GenBank/DDBJ databases">
        <title>Genome sequencing and assembly of Indian major carp, Cirrhinus mrigala (Hamilton, 1822).</title>
        <authorList>
            <person name="Mohindra V."/>
            <person name="Chowdhury L.M."/>
            <person name="Lal K."/>
            <person name="Jena J.K."/>
        </authorList>
    </citation>
    <scope>NUCLEOTIDE SEQUENCE [LARGE SCALE GENOMIC DNA]</scope>
    <source>
        <strain evidence="1">CM1030</strain>
        <tissue evidence="1">Blood</tissue>
    </source>
</reference>
<dbReference type="AlphaFoldDB" id="A0ABD0Q1D5"/>
<organism evidence="1 2">
    <name type="scientific">Cirrhinus mrigala</name>
    <name type="common">Mrigala</name>
    <dbReference type="NCBI Taxonomy" id="683832"/>
    <lineage>
        <taxon>Eukaryota</taxon>
        <taxon>Metazoa</taxon>
        <taxon>Chordata</taxon>
        <taxon>Craniata</taxon>
        <taxon>Vertebrata</taxon>
        <taxon>Euteleostomi</taxon>
        <taxon>Actinopterygii</taxon>
        <taxon>Neopterygii</taxon>
        <taxon>Teleostei</taxon>
        <taxon>Ostariophysi</taxon>
        <taxon>Cypriniformes</taxon>
        <taxon>Cyprinidae</taxon>
        <taxon>Labeoninae</taxon>
        <taxon>Labeonini</taxon>
        <taxon>Cirrhinus</taxon>
    </lineage>
</organism>
<gene>
    <name evidence="1" type="ORF">M9458_025391</name>
</gene>
<proteinExistence type="predicted"/>
<dbReference type="Proteomes" id="UP001529510">
    <property type="component" value="Unassembled WGS sequence"/>
</dbReference>
<protein>
    <submittedName>
        <fullName evidence="1">Uncharacterized protein</fullName>
    </submittedName>
</protein>
<dbReference type="SUPFAM" id="SSF63411">
    <property type="entry name" value="LuxS/MPP-like metallohydrolase"/>
    <property type="match status" value="1"/>
</dbReference>
<dbReference type="InterPro" id="IPR011249">
    <property type="entry name" value="Metalloenz_LuxS/M16"/>
</dbReference>
<evidence type="ECO:0000313" key="1">
    <source>
        <dbReference type="EMBL" id="KAL0179949.1"/>
    </source>
</evidence>
<feature type="non-terminal residue" evidence="1">
    <location>
        <position position="1"/>
    </location>
</feature>